<evidence type="ECO:0000313" key="2">
    <source>
        <dbReference type="EMBL" id="AEU38106.1"/>
    </source>
</evidence>
<keyword evidence="3" id="KW-1185">Reference proteome</keyword>
<dbReference type="KEGG" id="gma:AciX8_3822"/>
<accession>G8P188</accession>
<gene>
    <name evidence="2" type="ordered locus">AciX8_3822</name>
</gene>
<reference evidence="2 3" key="1">
    <citation type="submission" date="2011-11" db="EMBL/GenBank/DDBJ databases">
        <title>Complete sequence of Granulicella mallensis MP5ACTX8.</title>
        <authorList>
            <consortium name="US DOE Joint Genome Institute"/>
            <person name="Lucas S."/>
            <person name="Copeland A."/>
            <person name="Lapidus A."/>
            <person name="Cheng J.-F."/>
            <person name="Goodwin L."/>
            <person name="Pitluck S."/>
            <person name="Peters L."/>
            <person name="Lu M."/>
            <person name="Detter J.C."/>
            <person name="Han C."/>
            <person name="Tapia R."/>
            <person name="Land M."/>
            <person name="Hauser L."/>
            <person name="Kyrpides N."/>
            <person name="Ivanova N."/>
            <person name="Mikhailova N."/>
            <person name="Pagani I."/>
            <person name="Rawat S."/>
            <person name="Mannisto M."/>
            <person name="Haggblom M."/>
            <person name="Woyke T."/>
        </authorList>
    </citation>
    <scope>NUCLEOTIDE SEQUENCE [LARGE SCALE GENOMIC DNA]</scope>
    <source>
        <strain evidence="3">ATCC BAA-1857 / DSM 23137 / MP5ACTX8</strain>
    </source>
</reference>
<evidence type="ECO:0000313" key="3">
    <source>
        <dbReference type="Proteomes" id="UP000007113"/>
    </source>
</evidence>
<dbReference type="EMBL" id="CP003130">
    <property type="protein sequence ID" value="AEU38106.1"/>
    <property type="molecule type" value="Genomic_DNA"/>
</dbReference>
<dbReference type="InterPro" id="IPR054363">
    <property type="entry name" value="GH95_cat"/>
</dbReference>
<evidence type="ECO:0000259" key="1">
    <source>
        <dbReference type="Pfam" id="PF22124"/>
    </source>
</evidence>
<dbReference type="Gene3D" id="1.50.10.10">
    <property type="match status" value="1"/>
</dbReference>
<dbReference type="Proteomes" id="UP000007113">
    <property type="component" value="Chromosome"/>
</dbReference>
<dbReference type="InterPro" id="IPR013780">
    <property type="entry name" value="Glyco_hydro_b"/>
</dbReference>
<dbReference type="Gene3D" id="2.70.98.50">
    <property type="entry name" value="putative glycoside hydrolase family protein from bacillus halodurans"/>
    <property type="match status" value="1"/>
</dbReference>
<dbReference type="PANTHER" id="PTHR31084:SF0">
    <property type="entry name" value="ALPHA-L-FUCOSIDASE 2"/>
    <property type="match status" value="1"/>
</dbReference>
<proteinExistence type="predicted"/>
<sequence>MLDMSMFRLILKVSGYMRFPWSSALLPRAVGHMVLASSLAVLAAAPLIGQTKETTTAWQDGRFHVDPKSVVGSSDIILQRPNLLPRELMPLGNGRLGAAVWAQDGYTVQLNRGDTFPHRLSPGQLVIPGLRRLTQASDYSARLDLYDGEFQEQGGGMSAVTYVAEKLDALVVEVKGADPKSLQTVELKLWSPRKPQVLQKGNIGVLAETWVDNEEAGASGETFGSLSAVTVDGTDLHVEQDGLAIKVSFHPRADGSFRVLAGAPHWRGGDALSTASELLAGVEKLSSSEHRAWWNQYWERVGLIQVSSHDHTAEYLNNLRTIDLFTAAAESRDRLPGAQAGIGDLFSSIRDEHQWGPSAYWHWNLRMQVSANLGAGVLDLNDSYFNLYRENLNAVLVWTKKHMGGRAGICVPETMRFNGQGFENETWIPAAAINCGEDSKPYYNARTISTGAEVSLWIWQQFLFTDDLNFLRENYPVMREAARFYLAYGTHSADGSLHTFPSNAHETKWDVHDPTTDVSAMQALFPAVIEAAGLLKIDDAVVEQLKKDVPKLSPLARISLASPNVLAAPDADGKDIVIAASGDPAAPSHNSENIGLEPVWPYGLIGDEGPLHALGVRTFLNRPQKNEADWSADPVQAARLGLAEEFKSSALALTERYQIYPSGLATLVGPEFYVEQIGVVADAIQTALVQDYDGLIRIAPAWPKDWSADGTVFVQHRNRVHVQIYDGELVTVGIDAGSASPLKVRNPWPGESVEVVNARTSAVVVPASSARVLQFSPQDSTSYLIRPASGKSTLRFEPVSGARAVAPKSLGSRTIGIAR</sequence>
<dbReference type="InterPro" id="IPR008928">
    <property type="entry name" value="6-hairpin_glycosidase_sf"/>
</dbReference>
<dbReference type="AlphaFoldDB" id="G8P188"/>
<dbReference type="GO" id="GO:0005975">
    <property type="term" value="P:carbohydrate metabolic process"/>
    <property type="evidence" value="ECO:0007669"/>
    <property type="project" value="InterPro"/>
</dbReference>
<dbReference type="Gene3D" id="2.60.40.1180">
    <property type="entry name" value="Golgi alpha-mannosidase II"/>
    <property type="match status" value="1"/>
</dbReference>
<dbReference type="HOGENOM" id="CLU_008552_0_0_0"/>
<protein>
    <submittedName>
        <fullName evidence="2">Glycoside hydrolase family 65 central catalytic</fullName>
    </submittedName>
</protein>
<dbReference type="GO" id="GO:0004560">
    <property type="term" value="F:alpha-L-fucosidase activity"/>
    <property type="evidence" value="ECO:0007669"/>
    <property type="project" value="TreeGrafter"/>
</dbReference>
<organism evidence="2 3">
    <name type="scientific">Granulicella mallensis (strain ATCC BAA-1857 / DSM 23137 / MP5ACTX8)</name>
    <dbReference type="NCBI Taxonomy" id="682795"/>
    <lineage>
        <taxon>Bacteria</taxon>
        <taxon>Pseudomonadati</taxon>
        <taxon>Acidobacteriota</taxon>
        <taxon>Terriglobia</taxon>
        <taxon>Terriglobales</taxon>
        <taxon>Acidobacteriaceae</taxon>
        <taxon>Granulicella</taxon>
    </lineage>
</organism>
<dbReference type="PANTHER" id="PTHR31084">
    <property type="entry name" value="ALPHA-L-FUCOSIDASE 2"/>
    <property type="match status" value="1"/>
</dbReference>
<feature type="domain" description="Glycosyl hydrolase family 95 catalytic" evidence="1">
    <location>
        <begin position="447"/>
        <end position="555"/>
    </location>
</feature>
<dbReference type="Pfam" id="PF22124">
    <property type="entry name" value="Glyco_hydro_95_cat"/>
    <property type="match status" value="1"/>
</dbReference>
<dbReference type="SUPFAM" id="SSF48208">
    <property type="entry name" value="Six-hairpin glycosidases"/>
    <property type="match status" value="1"/>
</dbReference>
<dbReference type="STRING" id="682795.AciX8_3822"/>
<dbReference type="InterPro" id="IPR012341">
    <property type="entry name" value="6hp_glycosidase-like_sf"/>
</dbReference>
<dbReference type="eggNOG" id="COG1554">
    <property type="taxonomic scope" value="Bacteria"/>
</dbReference>
<keyword evidence="2" id="KW-0378">Hydrolase</keyword>
<name>G8P188_GRAMM</name>